<sequence>MKKLSIFIYSMGGGGAERVVSNLLFELVKKYEVYLILMCDRIYYNIPKEVEIYYIEKSRPFENGIKKLLKLPFLAYKYKKICKKLDINIHFVWMVRPCFIAAISRIFGLKGAMIFNECSTPSVLYQDNSFKSKISKFLLKKLYPKADFIMPNSIGNLNDLNINFSIEKNKMQVLYNAVDFEDIKEKSKAEISFKKPFFLSIGRLDEGKNHELLIKTYAKLKNNNKNLLILGEGILKEYLQNLINELNLQNRVFLLGFDKNPYKYLSKCYAFVFLSRFEGFSNALIEALVCEKCIISSEHKSGARELLGDDEYGILVGVDDENSTLNAMQKILDDESYVKFYEKKAKIRALDFDKKEISKKLIEKIDGIYEKYKIKEINGEI</sequence>
<dbReference type="EMBL" id="PKHU01000003">
    <property type="protein sequence ID" value="PKZ29466.1"/>
    <property type="molecule type" value="Genomic_DNA"/>
</dbReference>
<dbReference type="InterPro" id="IPR001296">
    <property type="entry name" value="Glyco_trans_1"/>
</dbReference>
<gene>
    <name evidence="4" type="ORF">CYJ41_03685</name>
</gene>
<evidence type="ECO:0000256" key="1">
    <source>
        <dbReference type="ARBA" id="ARBA00022679"/>
    </source>
</evidence>
<evidence type="ECO:0000313" key="4">
    <source>
        <dbReference type="EMBL" id="PKZ29466.1"/>
    </source>
</evidence>
<name>A0A2I1NAS0_9BACT</name>
<keyword evidence="1 4" id="KW-0808">Transferase</keyword>
<feature type="domain" description="Glycosyl transferase family 1" evidence="2">
    <location>
        <begin position="185"/>
        <end position="345"/>
    </location>
</feature>
<dbReference type="Proteomes" id="UP000234639">
    <property type="component" value="Unassembled WGS sequence"/>
</dbReference>
<dbReference type="PANTHER" id="PTHR46401:SF2">
    <property type="entry name" value="GLYCOSYLTRANSFERASE WBBK-RELATED"/>
    <property type="match status" value="1"/>
</dbReference>
<dbReference type="InterPro" id="IPR028098">
    <property type="entry name" value="Glyco_trans_4-like_N"/>
</dbReference>
<dbReference type="SUPFAM" id="SSF53756">
    <property type="entry name" value="UDP-Glycosyltransferase/glycogen phosphorylase"/>
    <property type="match status" value="1"/>
</dbReference>
<organism evidence="4 5">
    <name type="scientific">Campylobacter ureolyticus</name>
    <dbReference type="NCBI Taxonomy" id="827"/>
    <lineage>
        <taxon>Bacteria</taxon>
        <taxon>Pseudomonadati</taxon>
        <taxon>Campylobacterota</taxon>
        <taxon>Epsilonproteobacteria</taxon>
        <taxon>Campylobacterales</taxon>
        <taxon>Campylobacteraceae</taxon>
        <taxon>Campylobacter</taxon>
    </lineage>
</organism>
<dbReference type="Gene3D" id="3.40.50.2000">
    <property type="entry name" value="Glycogen Phosphorylase B"/>
    <property type="match status" value="2"/>
</dbReference>
<dbReference type="GO" id="GO:0016757">
    <property type="term" value="F:glycosyltransferase activity"/>
    <property type="evidence" value="ECO:0007669"/>
    <property type="project" value="InterPro"/>
</dbReference>
<reference evidence="4 5" key="1">
    <citation type="submission" date="2017-12" db="EMBL/GenBank/DDBJ databases">
        <title>Phylogenetic diversity of female urinary microbiome.</title>
        <authorList>
            <person name="Thomas-White K."/>
            <person name="Wolfe A.J."/>
        </authorList>
    </citation>
    <scope>NUCLEOTIDE SEQUENCE [LARGE SCALE GENOMIC DNA]</scope>
    <source>
        <strain evidence="4 5">UMB0112</strain>
    </source>
</reference>
<evidence type="ECO:0000259" key="3">
    <source>
        <dbReference type="Pfam" id="PF13439"/>
    </source>
</evidence>
<dbReference type="AlphaFoldDB" id="A0A2I1NAS0"/>
<feature type="domain" description="Glycosyltransferase subfamily 4-like N-terminal" evidence="3">
    <location>
        <begin position="14"/>
        <end position="181"/>
    </location>
</feature>
<dbReference type="CDD" id="cd03811">
    <property type="entry name" value="GT4_GT28_WabH-like"/>
    <property type="match status" value="1"/>
</dbReference>
<dbReference type="Pfam" id="PF00534">
    <property type="entry name" value="Glycos_transf_1"/>
    <property type="match status" value="1"/>
</dbReference>
<evidence type="ECO:0000259" key="2">
    <source>
        <dbReference type="Pfam" id="PF00534"/>
    </source>
</evidence>
<proteinExistence type="predicted"/>
<dbReference type="Pfam" id="PF13439">
    <property type="entry name" value="Glyco_transf_4"/>
    <property type="match status" value="1"/>
</dbReference>
<comment type="caution">
    <text evidence="4">The sequence shown here is derived from an EMBL/GenBank/DDBJ whole genome shotgun (WGS) entry which is preliminary data.</text>
</comment>
<evidence type="ECO:0000313" key="5">
    <source>
        <dbReference type="Proteomes" id="UP000234639"/>
    </source>
</evidence>
<accession>A0A2I1NAS0</accession>
<protein>
    <submittedName>
        <fullName evidence="4">Glycosyltransferase</fullName>
    </submittedName>
</protein>
<dbReference type="PANTHER" id="PTHR46401">
    <property type="entry name" value="GLYCOSYLTRANSFERASE WBBK-RELATED"/>
    <property type="match status" value="1"/>
</dbReference>
<dbReference type="RefSeq" id="WP_101637042.1">
    <property type="nucleotide sequence ID" value="NZ_PKHU01000003.1"/>
</dbReference>